<dbReference type="AlphaFoldDB" id="A0A365H8F1"/>
<feature type="region of interest" description="Disordered" evidence="1">
    <location>
        <begin position="1"/>
        <end position="24"/>
    </location>
</feature>
<comment type="caution">
    <text evidence="2">The sequence shown here is derived from an EMBL/GenBank/DDBJ whole genome shotgun (WGS) entry which is preliminary data.</text>
</comment>
<accession>A0A365H8F1</accession>
<dbReference type="Proteomes" id="UP000251891">
    <property type="component" value="Unassembled WGS sequence"/>
</dbReference>
<name>A0A365H8F1_9ACTN</name>
<gene>
    <name evidence="2" type="ORF">DPM19_11850</name>
</gene>
<evidence type="ECO:0000313" key="2">
    <source>
        <dbReference type="EMBL" id="RAY15385.1"/>
    </source>
</evidence>
<sequence length="94" mass="10322">MMWLSGFAAPSPSVPAGTGREDPGRLAGIRAAQRELRARFPSAVIWYGRATGRWWATVDHQRGPGRLYKARIPAELAALLHGRVGSPPRRPPVR</sequence>
<proteinExistence type="predicted"/>
<protein>
    <submittedName>
        <fullName evidence="2">Uncharacterized protein</fullName>
    </submittedName>
</protein>
<organism evidence="2 3">
    <name type="scientific">Actinomadura craniellae</name>
    <dbReference type="NCBI Taxonomy" id="2231787"/>
    <lineage>
        <taxon>Bacteria</taxon>
        <taxon>Bacillati</taxon>
        <taxon>Actinomycetota</taxon>
        <taxon>Actinomycetes</taxon>
        <taxon>Streptosporangiales</taxon>
        <taxon>Thermomonosporaceae</taxon>
        <taxon>Actinomadura</taxon>
    </lineage>
</organism>
<keyword evidence="3" id="KW-1185">Reference proteome</keyword>
<reference evidence="2 3" key="1">
    <citation type="submission" date="2018-06" db="EMBL/GenBank/DDBJ databases">
        <title>Actinomadura craniellae sp. nov. isolated from marine sponge Craniella sp.</title>
        <authorList>
            <person name="Li L."/>
            <person name="Xu Q.H."/>
            <person name="Lin H.W."/>
            <person name="Lu Y.H."/>
        </authorList>
    </citation>
    <scope>NUCLEOTIDE SEQUENCE [LARGE SCALE GENOMIC DNA]</scope>
    <source>
        <strain evidence="2 3">LHW63021</strain>
    </source>
</reference>
<evidence type="ECO:0000313" key="3">
    <source>
        <dbReference type="Proteomes" id="UP000251891"/>
    </source>
</evidence>
<evidence type="ECO:0000256" key="1">
    <source>
        <dbReference type="SAM" id="MobiDB-lite"/>
    </source>
</evidence>
<dbReference type="EMBL" id="QLYX01000004">
    <property type="protein sequence ID" value="RAY15385.1"/>
    <property type="molecule type" value="Genomic_DNA"/>
</dbReference>